<dbReference type="Pfam" id="PF01032">
    <property type="entry name" value="FecCD"/>
    <property type="match status" value="2"/>
</dbReference>
<evidence type="ECO:0000256" key="8">
    <source>
        <dbReference type="SAM" id="Phobius"/>
    </source>
</evidence>
<evidence type="ECO:0000256" key="6">
    <source>
        <dbReference type="ARBA" id="ARBA00022989"/>
    </source>
</evidence>
<dbReference type="PANTHER" id="PTHR30472:SF37">
    <property type="entry name" value="FE(3+) DICITRATE TRANSPORT SYSTEM PERMEASE PROTEIN FECD-RELATED"/>
    <property type="match status" value="1"/>
</dbReference>
<sequence length="682" mass="72974">MLLALGIMPMAIADKRNYHRWVGEPKLPDTVVDVGLRNEPNRELMQRLNPSLFLISKGFGPAESDLAPIAPCWSTAFNDTSGRPLALLEQDLLRLGQFLGRERQADEHLAHFHQQIAATRGKLPDNPNPLVLFSFLDSRRVMIFGRNSLFNDLLERLGMRNAWDGKTNAWGSAIVGIETLVRLENVTAICFMHGDDDPVKTVAKSALWRVMPFVRNGQLHLLPAQMLPADLWWKAITLPQVTDVSQMLFHYSLLPRTMLALLTGAGLALAGCLFQHILRNPLAEPATLGVAAGAQLGLTLATLFLAGAGETGKQLAALAGAMAVGSIVLGAAWGKPPGFDGDGGAAPAAKRSAGYLDWQFLARVADRGRDGAGGCPVNAVRGCGTPAFSRHGVADYCCPGAGGLIGAGRWAGKRRLVYRHTGNVAVALAESAVGACCGRHAGGGRYAGAKNDRQSDGKPRGIGREFRRGLRHSATDLSRARRRQRVAATGRVCRRGAHAPGNARFSPYRARSWKAFTDRCGAEYRLCHAAHAVSGKRRSAQWVSVDVAVRLHLESDRAASAGEWGHGAGIDRAYALEAAQALGVALSRSRISILVLAAGLVAAATLCVGPLSFVGLMAPHMARMLGFRRAMPQLAVAIAIGAGLMLLADWLGRSLIFPFQIPAGLLATLCGAPYFIWLLRKA</sequence>
<dbReference type="Gene3D" id="3.40.50.1980">
    <property type="entry name" value="Nitrogenase molybdenum iron protein domain"/>
    <property type="match status" value="2"/>
</dbReference>
<feature type="transmembrane region" description="Helical" evidence="8">
    <location>
        <begin position="657"/>
        <end position="679"/>
    </location>
</feature>
<comment type="subcellular location">
    <subcellularLocation>
        <location evidence="1">Cell membrane</location>
        <topology evidence="1">Multi-pass membrane protein</topology>
    </subcellularLocation>
</comment>
<evidence type="ECO:0000256" key="5">
    <source>
        <dbReference type="ARBA" id="ARBA00022692"/>
    </source>
</evidence>
<keyword evidence="3" id="KW-0813">Transport</keyword>
<dbReference type="HOGENOM" id="CLU_403308_0_0_1"/>
<evidence type="ECO:0000256" key="2">
    <source>
        <dbReference type="ARBA" id="ARBA00007935"/>
    </source>
</evidence>
<feature type="transmembrane region" description="Helical" evidence="8">
    <location>
        <begin position="630"/>
        <end position="651"/>
    </location>
</feature>
<dbReference type="SUPFAM" id="SSF53807">
    <property type="entry name" value="Helical backbone' metal receptor"/>
    <property type="match status" value="1"/>
</dbReference>
<keyword evidence="5 8" id="KW-0812">Transmembrane</keyword>
<dbReference type="GO" id="GO:0022857">
    <property type="term" value="F:transmembrane transporter activity"/>
    <property type="evidence" value="ECO:0007669"/>
    <property type="project" value="InterPro"/>
</dbReference>
<dbReference type="InterPro" id="IPR002491">
    <property type="entry name" value="ABC_transptr_periplasmic_BD"/>
</dbReference>
<keyword evidence="7 8" id="KW-0472">Membrane</keyword>
<evidence type="ECO:0000256" key="3">
    <source>
        <dbReference type="ARBA" id="ARBA00022448"/>
    </source>
</evidence>
<feature type="transmembrane region" description="Helical" evidence="8">
    <location>
        <begin position="593"/>
        <end position="618"/>
    </location>
</feature>
<feature type="domain" description="Fe/B12 periplasmic-binding" evidence="9">
    <location>
        <begin position="1"/>
        <end position="252"/>
    </location>
</feature>
<protein>
    <submittedName>
        <fullName evidence="10">Iron(3+)-hydroxamate-binding protein fhuD</fullName>
    </submittedName>
</protein>
<dbReference type="NCBIfam" id="NF007864">
    <property type="entry name" value="PRK10576.1"/>
    <property type="match status" value="1"/>
</dbReference>
<dbReference type="PRINTS" id="PR01715">
    <property type="entry name" value="FERRIBNDNGPP"/>
</dbReference>
<dbReference type="GO" id="GO:0005886">
    <property type="term" value="C:plasma membrane"/>
    <property type="evidence" value="ECO:0007669"/>
    <property type="project" value="UniProtKB-SubCell"/>
</dbReference>
<feature type="transmembrane region" description="Helical" evidence="8">
    <location>
        <begin position="290"/>
        <end position="308"/>
    </location>
</feature>
<evidence type="ECO:0000256" key="1">
    <source>
        <dbReference type="ARBA" id="ARBA00004651"/>
    </source>
</evidence>
<evidence type="ECO:0000256" key="7">
    <source>
        <dbReference type="ARBA" id="ARBA00023136"/>
    </source>
</evidence>
<evidence type="ECO:0000313" key="11">
    <source>
        <dbReference type="Proteomes" id="UP000030106"/>
    </source>
</evidence>
<keyword evidence="4" id="KW-1003">Cell membrane</keyword>
<gene>
    <name evidence="10" type="ORF">BBAD15_g2786</name>
</gene>
<feature type="transmembrane region" description="Helical" evidence="8">
    <location>
        <begin position="315"/>
        <end position="333"/>
    </location>
</feature>
<dbReference type="SUPFAM" id="SSF81345">
    <property type="entry name" value="ABC transporter involved in vitamin B12 uptake, BtuC"/>
    <property type="match status" value="2"/>
</dbReference>
<dbReference type="Proteomes" id="UP000030106">
    <property type="component" value="Unassembled WGS sequence"/>
</dbReference>
<dbReference type="AlphaFoldDB" id="A0A0A2WEB3"/>
<comment type="caution">
    <text evidence="10">The sequence shown here is derived from an EMBL/GenBank/DDBJ whole genome shotgun (WGS) entry which is preliminary data.</text>
</comment>
<evidence type="ECO:0000256" key="4">
    <source>
        <dbReference type="ARBA" id="ARBA00022475"/>
    </source>
</evidence>
<dbReference type="EMBL" id="ANFO01000214">
    <property type="protein sequence ID" value="KGQ11504.1"/>
    <property type="molecule type" value="Genomic_DNA"/>
</dbReference>
<proteinExistence type="inferred from homology"/>
<dbReference type="InterPro" id="IPR037294">
    <property type="entry name" value="ABC_BtuC-like"/>
</dbReference>
<accession>A0A0A2WEB3</accession>
<reference evidence="10 11" key="1">
    <citation type="submission" date="2012-10" db="EMBL/GenBank/DDBJ databases">
        <title>Genome sequencing and analysis of entomopathogenic fungi Beauveria bassiana D1-5.</title>
        <authorList>
            <person name="Li Q."/>
            <person name="Wang L."/>
            <person name="Zhang Z."/>
            <person name="Wang Q."/>
            <person name="Ren J."/>
            <person name="Wang M."/>
            <person name="Xu W."/>
            <person name="Wang J."/>
            <person name="Lu Y."/>
            <person name="Du Q."/>
            <person name="Sun Z."/>
        </authorList>
    </citation>
    <scope>NUCLEOTIDE SEQUENCE [LARGE SCALE GENOMIC DNA]</scope>
    <source>
        <strain evidence="10 11">D1-5</strain>
    </source>
</reference>
<dbReference type="PROSITE" id="PS50983">
    <property type="entry name" value="FE_B12_PBP"/>
    <property type="match status" value="1"/>
</dbReference>
<comment type="similarity">
    <text evidence="2">Belongs to the binding-protein-dependent transport system permease family. FecCD subfamily.</text>
</comment>
<evidence type="ECO:0000259" key="9">
    <source>
        <dbReference type="PROSITE" id="PS50983"/>
    </source>
</evidence>
<dbReference type="InterPro" id="IPR000522">
    <property type="entry name" value="ABC_transptr_permease_BtuC"/>
</dbReference>
<dbReference type="Gene3D" id="1.10.3470.10">
    <property type="entry name" value="ABC transporter involved in vitamin B12 uptake, BtuC"/>
    <property type="match status" value="1"/>
</dbReference>
<dbReference type="Pfam" id="PF01497">
    <property type="entry name" value="Peripla_BP_2"/>
    <property type="match status" value="1"/>
</dbReference>
<dbReference type="PANTHER" id="PTHR30472">
    <property type="entry name" value="FERRIC ENTEROBACTIN TRANSPORT SYSTEM PERMEASE PROTEIN"/>
    <property type="match status" value="1"/>
</dbReference>
<organism evidence="10 11">
    <name type="scientific">Beauveria bassiana D1-5</name>
    <dbReference type="NCBI Taxonomy" id="1245745"/>
    <lineage>
        <taxon>Eukaryota</taxon>
        <taxon>Fungi</taxon>
        <taxon>Dikarya</taxon>
        <taxon>Ascomycota</taxon>
        <taxon>Pezizomycotina</taxon>
        <taxon>Sordariomycetes</taxon>
        <taxon>Hypocreomycetidae</taxon>
        <taxon>Hypocreales</taxon>
        <taxon>Cordycipitaceae</taxon>
        <taxon>Beauveria</taxon>
    </lineage>
</organism>
<keyword evidence="6 8" id="KW-1133">Transmembrane helix</keyword>
<name>A0A0A2WEB3_BEABA</name>
<evidence type="ECO:0000313" key="10">
    <source>
        <dbReference type="EMBL" id="KGQ11504.1"/>
    </source>
</evidence>